<dbReference type="PRINTS" id="PR00079">
    <property type="entry name" value="G6PDHDRGNASE"/>
</dbReference>
<feature type="binding site" evidence="7">
    <location>
        <position position="184"/>
    </location>
    <ligand>
        <name>substrate</name>
    </ligand>
</feature>
<comment type="catalytic activity">
    <reaction evidence="7">
        <text>D-glucose 6-phosphate + NADP(+) = 6-phospho-D-glucono-1,5-lactone + NADPH + H(+)</text>
        <dbReference type="Rhea" id="RHEA:15841"/>
        <dbReference type="ChEBI" id="CHEBI:15378"/>
        <dbReference type="ChEBI" id="CHEBI:57783"/>
        <dbReference type="ChEBI" id="CHEBI:57955"/>
        <dbReference type="ChEBI" id="CHEBI:58349"/>
        <dbReference type="ChEBI" id="CHEBI:61548"/>
        <dbReference type="EC" id="1.1.1.49"/>
    </reaction>
</comment>
<dbReference type="KEGG" id="scd:Spica_0962"/>
<evidence type="ECO:0000256" key="5">
    <source>
        <dbReference type="ARBA" id="ARBA00023002"/>
    </source>
</evidence>
<dbReference type="InterPro" id="IPR022675">
    <property type="entry name" value="G6P_DH_C"/>
</dbReference>
<comment type="pathway">
    <text evidence="1 7">Carbohydrate degradation; pentose phosphate pathway; D-ribulose 5-phosphate from D-glucose 6-phosphate (oxidative stage): step 1/3.</text>
</comment>
<evidence type="ECO:0000256" key="7">
    <source>
        <dbReference type="HAMAP-Rule" id="MF_00966"/>
    </source>
</evidence>
<dbReference type="GO" id="GO:0006006">
    <property type="term" value="P:glucose metabolic process"/>
    <property type="evidence" value="ECO:0007669"/>
    <property type="project" value="UniProtKB-KW"/>
</dbReference>
<evidence type="ECO:0000256" key="6">
    <source>
        <dbReference type="ARBA" id="ARBA00023277"/>
    </source>
</evidence>
<evidence type="ECO:0000256" key="1">
    <source>
        <dbReference type="ARBA" id="ARBA00004937"/>
    </source>
</evidence>
<dbReference type="Gene3D" id="3.40.50.720">
    <property type="entry name" value="NAD(P)-binding Rossmann-like Domain"/>
    <property type="match status" value="1"/>
</dbReference>
<feature type="binding site" evidence="7">
    <location>
        <position position="188"/>
    </location>
    <ligand>
        <name>substrate</name>
    </ligand>
</feature>
<dbReference type="PANTHER" id="PTHR23429">
    <property type="entry name" value="GLUCOSE-6-PHOSPHATE 1-DEHYDROGENASE G6PD"/>
    <property type="match status" value="1"/>
</dbReference>
<reference evidence="11" key="1">
    <citation type="journal article" date="2013" name="Stand. Genomic Sci.">
        <title>Genome sequence of the thermophilic fresh-water bacterium Spirochaeta caldaria type strain (H1(T)), reclassification of Spirochaeta caldaria, Spirochaeta stenostrepta, and Spirochaeta zuelzerae in the genus Treponema as Treponema caldaria comb. nov., Treponema stenostrepta comb. nov., and Treponema zuelzerae comb. nov., and emendation of the genus Treponema.</title>
        <authorList>
            <person name="Abt B."/>
            <person name="Goker M."/>
            <person name="Scheuner C."/>
            <person name="Han C."/>
            <person name="Lu M."/>
            <person name="Misra M."/>
            <person name="Lapidus A."/>
            <person name="Nolan M."/>
            <person name="Lucas S."/>
            <person name="Hammon N."/>
            <person name="Deshpande S."/>
            <person name="Cheng J.F."/>
            <person name="Tapia R."/>
            <person name="Goodwin L.A."/>
            <person name="Pitluck S."/>
            <person name="Liolios K."/>
            <person name="Pagani I."/>
            <person name="Ivanova N."/>
            <person name="Mavromatis K."/>
            <person name="Mikhailova N."/>
            <person name="Huntemann M."/>
            <person name="Pati A."/>
            <person name="Chen A."/>
            <person name="Palaniappan K."/>
            <person name="Land M."/>
            <person name="Hauser L."/>
            <person name="Jeffries C.D."/>
            <person name="Rohde M."/>
            <person name="Spring S."/>
            <person name="Gronow S."/>
            <person name="Detter J.C."/>
            <person name="Bristow J."/>
            <person name="Eisen J.A."/>
            <person name="Markowitz V."/>
            <person name="Hugenholtz P."/>
            <person name="Kyrpides N.C."/>
            <person name="Woyke T."/>
            <person name="Klenk H.P."/>
        </authorList>
    </citation>
    <scope>NUCLEOTIDE SEQUENCE</scope>
    <source>
        <strain evidence="11">ATCC 51460 / DSM 7334 / H1</strain>
    </source>
</reference>
<sequence>MEHNIFAEGLPVRRRPRPFCLLVFGASGDLANRKLYPAFFSLYREGAIDDWFLVGFGRRPWTDSDYRKEVEKALGGYHLTDDDHRDFLERCFYIQGDIDDLAAYQRLAESIHTDRDLVSYLAVPPEQYQPIIDNLYRSGLSRRHSCASRVVVEKPFGRSGHEAAELNDFITERYDESSVFRIDHYLGKETVQNIAVFRFGNGIFEPIWNNHYIHHVEITVAETVGVEKRAAYYEQSGALRDMVQNHLLQLLALVAMEPPTSFTSDMVRDEKVKVLRALRPLLDLDIFANTLRGQYKAGLIDGQQVPAYREEPGVDPNSQTETYAALVAHIDSWRWYGVPFILRTGKRLSRRVSEIAVHFKKPAMNLFPQAFGGANQLVFRIQPDEGLTLYLNTKIPGLTDHSRTVSMDFLYGTGFGHPSPEAYERLLLDALIGDSTLYTRRDEVEASWAFIDPIRAAWDSGSVPLHLYEAGSSGPVAAQGLAERIGDHWRRL</sequence>
<feature type="binding site" evidence="7">
    <location>
        <position position="58"/>
    </location>
    <ligand>
        <name>NADP(+)</name>
        <dbReference type="ChEBI" id="CHEBI:58349"/>
    </ligand>
</feature>
<comment type="function">
    <text evidence="7">Catalyzes the oxidation of glucose 6-phosphate to 6-phosphogluconolactone.</text>
</comment>
<dbReference type="RefSeq" id="WP_013968423.1">
    <property type="nucleotide sequence ID" value="NC_015732.1"/>
</dbReference>
<dbReference type="InterPro" id="IPR022674">
    <property type="entry name" value="G6P_DH_NAD-bd"/>
</dbReference>
<dbReference type="EC" id="1.1.1.49" evidence="7"/>
<protein>
    <recommendedName>
        <fullName evidence="7">Glucose-6-phosphate 1-dehydrogenase</fullName>
        <shortName evidence="7">G6PD</shortName>
        <ecNumber evidence="7">1.1.1.49</ecNumber>
    </recommendedName>
</protein>
<evidence type="ECO:0000313" key="11">
    <source>
        <dbReference type="Proteomes" id="UP000000503"/>
    </source>
</evidence>
<keyword evidence="5 7" id="KW-0560">Oxidoreductase</keyword>
<dbReference type="SUPFAM" id="SSF55347">
    <property type="entry name" value="Glyceraldehyde-3-phosphate dehydrogenase-like, C-terminal domain"/>
    <property type="match status" value="1"/>
</dbReference>
<feature type="binding site" evidence="7">
    <location>
        <begin position="97"/>
        <end position="98"/>
    </location>
    <ligand>
        <name>NADP(+)</name>
        <dbReference type="ChEBI" id="CHEBI:58349"/>
    </ligand>
</feature>
<keyword evidence="11" id="KW-1185">Reference proteome</keyword>
<organism evidence="10 11">
    <name type="scientific">Gracilinema caldarium (strain ATCC 51460 / DSM 7334 / H1)</name>
    <name type="common">Treponema caldarium</name>
    <dbReference type="NCBI Taxonomy" id="744872"/>
    <lineage>
        <taxon>Bacteria</taxon>
        <taxon>Pseudomonadati</taxon>
        <taxon>Spirochaetota</taxon>
        <taxon>Spirochaetia</taxon>
        <taxon>Spirochaetales</taxon>
        <taxon>Breznakiellaceae</taxon>
        <taxon>Gracilinema</taxon>
    </lineage>
</organism>
<dbReference type="NCBIfam" id="TIGR00871">
    <property type="entry name" value="zwf"/>
    <property type="match status" value="1"/>
</dbReference>
<dbReference type="Pfam" id="PF02781">
    <property type="entry name" value="G6PD_C"/>
    <property type="match status" value="1"/>
</dbReference>
<feature type="binding site" evidence="7">
    <location>
        <position position="346"/>
    </location>
    <ligand>
        <name>substrate</name>
    </ligand>
</feature>
<dbReference type="SUPFAM" id="SSF51735">
    <property type="entry name" value="NAD(P)-binding Rossmann-fold domains"/>
    <property type="match status" value="1"/>
</dbReference>
<dbReference type="UniPathway" id="UPA00115">
    <property type="reaction ID" value="UER00408"/>
</dbReference>
<accession>F8F2J7</accession>
<dbReference type="Gene3D" id="3.30.360.10">
    <property type="entry name" value="Dihydrodipicolinate Reductase, domain 2"/>
    <property type="match status" value="1"/>
</dbReference>
<proteinExistence type="inferred from homology"/>
<dbReference type="NCBIfam" id="NF009492">
    <property type="entry name" value="PRK12853.1-3"/>
    <property type="match status" value="1"/>
</dbReference>
<evidence type="ECO:0000313" key="10">
    <source>
        <dbReference type="EMBL" id="AEJ19112.1"/>
    </source>
</evidence>
<keyword evidence="3 7" id="KW-0313">Glucose metabolism</keyword>
<feature type="binding site" evidence="7">
    <location>
        <position position="222"/>
    </location>
    <ligand>
        <name>substrate</name>
    </ligand>
</feature>
<dbReference type="InterPro" id="IPR001282">
    <property type="entry name" value="G6P_DH"/>
</dbReference>
<dbReference type="PIRSF" id="PIRSF000110">
    <property type="entry name" value="G6PD"/>
    <property type="match status" value="1"/>
</dbReference>
<feature type="active site" description="Proton acceptor" evidence="7">
    <location>
        <position position="246"/>
    </location>
</feature>
<dbReference type="STRING" id="744872.Spica_0962"/>
<dbReference type="GO" id="GO:0005829">
    <property type="term" value="C:cytosol"/>
    <property type="evidence" value="ECO:0007669"/>
    <property type="project" value="TreeGrafter"/>
</dbReference>
<dbReference type="PROSITE" id="PS00069">
    <property type="entry name" value="G6P_DEHYDROGENASE"/>
    <property type="match status" value="1"/>
</dbReference>
<comment type="similarity">
    <text evidence="2 7">Belongs to the glucose-6-phosphate dehydrogenase family.</text>
</comment>
<feature type="binding site" evidence="7">
    <location>
        <position position="154"/>
    </location>
    <ligand>
        <name>NADP(+)</name>
        <dbReference type="ChEBI" id="CHEBI:58349"/>
    </ligand>
</feature>
<dbReference type="OrthoDB" id="9802739at2"/>
<dbReference type="PANTHER" id="PTHR23429:SF0">
    <property type="entry name" value="GLUCOSE-6-PHOSPHATE 1-DEHYDROGENASE"/>
    <property type="match status" value="1"/>
</dbReference>
<dbReference type="InterPro" id="IPR019796">
    <property type="entry name" value="G6P_DH_AS"/>
</dbReference>
<evidence type="ECO:0000256" key="4">
    <source>
        <dbReference type="ARBA" id="ARBA00022857"/>
    </source>
</evidence>
<dbReference type="Pfam" id="PF00479">
    <property type="entry name" value="G6PD_N"/>
    <property type="match status" value="1"/>
</dbReference>
<evidence type="ECO:0000259" key="8">
    <source>
        <dbReference type="Pfam" id="PF00479"/>
    </source>
</evidence>
<name>F8F2J7_GRAC1</name>
<dbReference type="GO" id="GO:0050661">
    <property type="term" value="F:NADP binding"/>
    <property type="evidence" value="ECO:0007669"/>
    <property type="project" value="UniProtKB-UniRule"/>
</dbReference>
<feature type="domain" description="Glucose-6-phosphate dehydrogenase NAD-binding" evidence="8">
    <location>
        <begin position="23"/>
        <end position="193"/>
    </location>
</feature>
<dbReference type="EMBL" id="CP002868">
    <property type="protein sequence ID" value="AEJ19112.1"/>
    <property type="molecule type" value="Genomic_DNA"/>
</dbReference>
<dbReference type="HOGENOM" id="CLU_013524_5_0_12"/>
<comment type="caution">
    <text evidence="7">Lacks conserved residue(s) required for the propagation of feature annotation.</text>
</comment>
<dbReference type="InterPro" id="IPR036291">
    <property type="entry name" value="NAD(P)-bd_dom_sf"/>
</dbReference>
<evidence type="ECO:0000259" key="9">
    <source>
        <dbReference type="Pfam" id="PF02781"/>
    </source>
</evidence>
<evidence type="ECO:0000256" key="3">
    <source>
        <dbReference type="ARBA" id="ARBA00022526"/>
    </source>
</evidence>
<keyword evidence="4 7" id="KW-0521">NADP</keyword>
<dbReference type="AlphaFoldDB" id="F8F2J7"/>
<dbReference type="GO" id="GO:0009051">
    <property type="term" value="P:pentose-phosphate shunt, oxidative branch"/>
    <property type="evidence" value="ECO:0007669"/>
    <property type="project" value="TreeGrafter"/>
</dbReference>
<feature type="binding site" evidence="7">
    <location>
        <position position="241"/>
    </location>
    <ligand>
        <name>substrate</name>
    </ligand>
</feature>
<feature type="domain" description="Glucose-6-phosphate dehydrogenase C-terminal" evidence="9">
    <location>
        <begin position="196"/>
        <end position="490"/>
    </location>
</feature>
<dbReference type="GO" id="GO:0004345">
    <property type="term" value="F:glucose-6-phosphate dehydrogenase activity"/>
    <property type="evidence" value="ECO:0007669"/>
    <property type="project" value="UniProtKB-UniRule"/>
</dbReference>
<gene>
    <name evidence="7" type="primary">zwf</name>
    <name evidence="10" type="ordered locus">Spica_0962</name>
</gene>
<keyword evidence="6 7" id="KW-0119">Carbohydrate metabolism</keyword>
<dbReference type="eggNOG" id="COG0364">
    <property type="taxonomic scope" value="Bacteria"/>
</dbReference>
<dbReference type="Proteomes" id="UP000000503">
    <property type="component" value="Chromosome"/>
</dbReference>
<evidence type="ECO:0000256" key="2">
    <source>
        <dbReference type="ARBA" id="ARBA00009975"/>
    </source>
</evidence>
<dbReference type="HAMAP" id="MF_00966">
    <property type="entry name" value="G6PD"/>
    <property type="match status" value="1"/>
</dbReference>